<reference evidence="2" key="1">
    <citation type="journal article" date="2021" name="Proc. Natl. Acad. Sci. U.S.A.">
        <title>Global biogeography of chemosynthetic symbionts reveals both localized and globally distributed symbiont groups. .</title>
        <authorList>
            <person name="Osvatic J.T."/>
            <person name="Wilkins L.G.E."/>
            <person name="Leibrecht L."/>
            <person name="Leray M."/>
            <person name="Zauner S."/>
            <person name="Polzin J."/>
            <person name="Camacho Y."/>
            <person name="Gros O."/>
            <person name="van Gils J.A."/>
            <person name="Eisen J.A."/>
            <person name="Petersen J.M."/>
            <person name="Yuen B."/>
        </authorList>
    </citation>
    <scope>NUCLEOTIDE SEQUENCE</scope>
    <source>
        <strain evidence="2">MAGclacostrist064TRANS</strain>
    </source>
</reference>
<feature type="domain" description="Glycosyltransferase 2-like" evidence="1">
    <location>
        <begin position="15"/>
        <end position="136"/>
    </location>
</feature>
<evidence type="ECO:0000313" key="3">
    <source>
        <dbReference type="Proteomes" id="UP000886667"/>
    </source>
</evidence>
<dbReference type="Proteomes" id="UP000886667">
    <property type="component" value="Unassembled WGS sequence"/>
</dbReference>
<dbReference type="CDD" id="cd06433">
    <property type="entry name" value="GT_2_WfgS_like"/>
    <property type="match status" value="1"/>
</dbReference>
<evidence type="ECO:0000313" key="2">
    <source>
        <dbReference type="EMBL" id="MCG7949034.1"/>
    </source>
</evidence>
<comment type="caution">
    <text evidence="2">The sequence shown here is derived from an EMBL/GenBank/DDBJ whole genome shotgun (WGS) entry which is preliminary data.</text>
</comment>
<protein>
    <submittedName>
        <fullName evidence="2">Glycosyltransferase</fullName>
    </submittedName>
</protein>
<dbReference type="PANTHER" id="PTHR22916">
    <property type="entry name" value="GLYCOSYLTRANSFERASE"/>
    <property type="match status" value="1"/>
</dbReference>
<dbReference type="SUPFAM" id="SSF53448">
    <property type="entry name" value="Nucleotide-diphospho-sugar transferases"/>
    <property type="match status" value="1"/>
</dbReference>
<evidence type="ECO:0000259" key="1">
    <source>
        <dbReference type="Pfam" id="PF00535"/>
    </source>
</evidence>
<dbReference type="GO" id="GO:0016758">
    <property type="term" value="F:hexosyltransferase activity"/>
    <property type="evidence" value="ECO:0007669"/>
    <property type="project" value="UniProtKB-ARBA"/>
</dbReference>
<dbReference type="EMBL" id="JAEPCM010000842">
    <property type="protein sequence ID" value="MCG7949034.1"/>
    <property type="molecule type" value="Genomic_DNA"/>
</dbReference>
<sequence length="254" mass="29156">MQQSKENQNYQKVLVITPTYNASHTLERCIQSVKSQSYQNVEHVIIDAISTDNTLDIVDKYKLKYLSEEDQGLYDGMCKGIKEFSGQIIHILNSDDWYANENVILDVVNYMNKHNLDLCHGYVDLILDDNSIYKTIGEDINRTALLKKMKVAHPSVFVHRSVYHKYGCYSLCFTIAADYEWLLRVWSNVTVGFIGTRVVNMQYGGVSTTNVVESIRQSTSVSILHGLHPFLALLEYYKNRIKNCLSININKARL</sequence>
<dbReference type="InterPro" id="IPR029044">
    <property type="entry name" value="Nucleotide-diphossugar_trans"/>
</dbReference>
<gene>
    <name evidence="2" type="ORF">JAZ07_22080</name>
</gene>
<dbReference type="InterPro" id="IPR001173">
    <property type="entry name" value="Glyco_trans_2-like"/>
</dbReference>
<dbReference type="Gene3D" id="3.90.550.10">
    <property type="entry name" value="Spore Coat Polysaccharide Biosynthesis Protein SpsA, Chain A"/>
    <property type="match status" value="1"/>
</dbReference>
<dbReference type="Pfam" id="PF00535">
    <property type="entry name" value="Glycos_transf_2"/>
    <property type="match status" value="1"/>
</dbReference>
<name>A0A9E4N7L4_9GAMM</name>
<organism evidence="2 3">
    <name type="scientific">Candidatus Thiodiazotropha taylori</name>
    <dbReference type="NCBI Taxonomy" id="2792791"/>
    <lineage>
        <taxon>Bacteria</taxon>
        <taxon>Pseudomonadati</taxon>
        <taxon>Pseudomonadota</taxon>
        <taxon>Gammaproteobacteria</taxon>
        <taxon>Chromatiales</taxon>
        <taxon>Sedimenticolaceae</taxon>
        <taxon>Candidatus Thiodiazotropha</taxon>
    </lineage>
</organism>
<dbReference type="PANTHER" id="PTHR22916:SF3">
    <property type="entry name" value="UDP-GLCNAC:BETAGAL BETA-1,3-N-ACETYLGLUCOSAMINYLTRANSFERASE-LIKE PROTEIN 1"/>
    <property type="match status" value="1"/>
</dbReference>
<accession>A0A9E4N7L4</accession>
<proteinExistence type="predicted"/>
<dbReference type="AlphaFoldDB" id="A0A9E4N7L4"/>